<organism evidence="2 3">
    <name type="scientific">Pedobacter heparinus (strain ATCC 13125 / DSM 2366 / CIP 104194 / JCM 7457 / NBRC 12017 / NCIMB 9290 / NRRL B-14731 / HIM 762-3)</name>
    <dbReference type="NCBI Taxonomy" id="485917"/>
    <lineage>
        <taxon>Bacteria</taxon>
        <taxon>Pseudomonadati</taxon>
        <taxon>Bacteroidota</taxon>
        <taxon>Sphingobacteriia</taxon>
        <taxon>Sphingobacteriales</taxon>
        <taxon>Sphingobacteriaceae</taxon>
        <taxon>Pedobacter</taxon>
    </lineage>
</organism>
<dbReference type="AlphaFoldDB" id="C6Y0Z3"/>
<proteinExistence type="predicted"/>
<evidence type="ECO:0000313" key="2">
    <source>
        <dbReference type="EMBL" id="ACU04920.1"/>
    </source>
</evidence>
<reference evidence="2 3" key="1">
    <citation type="journal article" date="2009" name="Stand. Genomic Sci.">
        <title>Complete genome sequence of Pedobacter heparinus type strain (HIM 762-3).</title>
        <authorList>
            <person name="Han C."/>
            <person name="Spring S."/>
            <person name="Lapidus A."/>
            <person name="Del Rio T.G."/>
            <person name="Tice H."/>
            <person name="Copeland A."/>
            <person name="Cheng J.F."/>
            <person name="Lucas S."/>
            <person name="Chen F."/>
            <person name="Nolan M."/>
            <person name="Bruce D."/>
            <person name="Goodwin L."/>
            <person name="Pitluck S."/>
            <person name="Ivanova N."/>
            <person name="Mavromatis K."/>
            <person name="Mikhailova N."/>
            <person name="Pati A."/>
            <person name="Chen A."/>
            <person name="Palaniappan K."/>
            <person name="Land M."/>
            <person name="Hauser L."/>
            <person name="Chang Y.J."/>
            <person name="Jeffries C.C."/>
            <person name="Saunders E."/>
            <person name="Chertkov O."/>
            <person name="Brettin T."/>
            <person name="Goker M."/>
            <person name="Rohde M."/>
            <person name="Bristow J."/>
            <person name="Eisen J.A."/>
            <person name="Markowitz V."/>
            <person name="Hugenholtz P."/>
            <person name="Kyrpides N.C."/>
            <person name="Klenk H.P."/>
            <person name="Detter J.C."/>
        </authorList>
    </citation>
    <scope>NUCLEOTIDE SEQUENCE [LARGE SCALE GENOMIC DNA]</scope>
    <source>
        <strain evidence="3">ATCC 13125 / DSM 2366 / CIP 104194 / JCM 7457 / NBRC 12017 / NCIMB 9290 / NRRL B-14731 / HIM 762-3</strain>
    </source>
</reference>
<protein>
    <recommendedName>
        <fullName evidence="4">Lipoprotein</fullName>
    </recommendedName>
</protein>
<dbReference type="SUPFAM" id="SSF63825">
    <property type="entry name" value="YWTD domain"/>
    <property type="match status" value="1"/>
</dbReference>
<dbReference type="KEGG" id="phe:Phep_2719"/>
<evidence type="ECO:0000256" key="1">
    <source>
        <dbReference type="SAM" id="MobiDB-lite"/>
    </source>
</evidence>
<dbReference type="Pfam" id="PF20138">
    <property type="entry name" value="DUF6528"/>
    <property type="match status" value="1"/>
</dbReference>
<feature type="region of interest" description="Disordered" evidence="1">
    <location>
        <begin position="31"/>
        <end position="52"/>
    </location>
</feature>
<dbReference type="eggNOG" id="COG3391">
    <property type="taxonomic scope" value="Bacteria"/>
</dbReference>
<dbReference type="STRING" id="485917.Phep_2719"/>
<dbReference type="Proteomes" id="UP000000852">
    <property type="component" value="Chromosome"/>
</dbReference>
<dbReference type="OrthoDB" id="1007317at2"/>
<name>C6Y0Z3_PEDHD</name>
<gene>
    <name evidence="2" type="ordered locus">Phep_2719</name>
</gene>
<accession>C6Y0Z3</accession>
<feature type="compositionally biased region" description="Polar residues" evidence="1">
    <location>
        <begin position="31"/>
        <end position="45"/>
    </location>
</feature>
<dbReference type="HOGENOM" id="CLU_067795_0_0_10"/>
<evidence type="ECO:0008006" key="4">
    <source>
        <dbReference type="Google" id="ProtNLM"/>
    </source>
</evidence>
<dbReference type="PROSITE" id="PS51257">
    <property type="entry name" value="PROKAR_LIPOPROTEIN"/>
    <property type="match status" value="1"/>
</dbReference>
<dbReference type="InterPro" id="IPR045383">
    <property type="entry name" value="DUF6528"/>
</dbReference>
<dbReference type="EMBL" id="CP001681">
    <property type="protein sequence ID" value="ACU04920.1"/>
    <property type="molecule type" value="Genomic_DNA"/>
</dbReference>
<dbReference type="RefSeq" id="WP_015808531.1">
    <property type="nucleotide sequence ID" value="NC_013061.1"/>
</dbReference>
<sequence length="366" mass="39463">MKNQHFETFLRSVAIVLMFFIALFTGSCSKDTQNNEVSNEQQTEIPNKKGTTTETAAVTSTCTSGCWIGAVNQASQQVELYDRWITNWDDPSALHWSWKPTTALGFTSTEVSQWYNPNDFKIRYVSAWGGNYIAAAAGGGLVAISAYPSGVKKWAAFVGSSSTTNLHGIELLPDGCVAVAVSTGDFIRVYKSSTGAATSATATLNDAHQVLWDPQYDCLWAVGANMLQKYAVNTTGATPVLTLLTTYTIPTSWAHALGAMYGDTDKLYVASNTNVYVFDKLAGTFTPAPGNLNMSHVKAISNNPAGVVIRTRPDGDKVPIPASPSPGASWTTSYVDYYTPTGTYVASGHKTGASFYRGFVYNTLYQ</sequence>
<evidence type="ECO:0000313" key="3">
    <source>
        <dbReference type="Proteomes" id="UP000000852"/>
    </source>
</evidence>
<keyword evidence="3" id="KW-1185">Reference proteome</keyword>